<sequence>MRLLALIAACAPLLTAPPAAAEEALATDRPDVVESAEVVGRGRVQLEASLAGERNRQAGVTTQVWSTPFLLRLGVSDTVELRLESDGRQRLRLSGAETGRASGWSDAAVGLKWHSQDGDDASGRPALAWLLHLDLDSGSAALRGQGLRPSLRLVAEWELPQGLSLGVMPGLLQERNEAGRRYTAASLAVVMGRSLTEDWRVFGELAAHQLASSRNGGSVLTLNAGTAWLLSPNAQLDLALSRGLNRYSPDWGWTLGLSLRF</sequence>
<keyword evidence="3" id="KW-1185">Reference proteome</keyword>
<comment type="caution">
    <text evidence="2">The sequence shown here is derived from an EMBL/GenBank/DDBJ whole genome shotgun (WGS) entry which is preliminary data.</text>
</comment>
<organism evidence="2 3">
    <name type="scientific">Inhella proteolytica</name>
    <dbReference type="NCBI Taxonomy" id="2795029"/>
    <lineage>
        <taxon>Bacteria</taxon>
        <taxon>Pseudomonadati</taxon>
        <taxon>Pseudomonadota</taxon>
        <taxon>Betaproteobacteria</taxon>
        <taxon>Burkholderiales</taxon>
        <taxon>Sphaerotilaceae</taxon>
        <taxon>Inhella</taxon>
    </lineage>
</organism>
<evidence type="ECO:0000256" key="1">
    <source>
        <dbReference type="SAM" id="SignalP"/>
    </source>
</evidence>
<evidence type="ECO:0000313" key="3">
    <source>
        <dbReference type="Proteomes" id="UP000613266"/>
    </source>
</evidence>
<dbReference type="InterPro" id="IPR025737">
    <property type="entry name" value="FApF"/>
</dbReference>
<dbReference type="Pfam" id="PF13557">
    <property type="entry name" value="Phenol_MetA_deg"/>
    <property type="match status" value="1"/>
</dbReference>
<feature type="signal peptide" evidence="1">
    <location>
        <begin position="1"/>
        <end position="21"/>
    </location>
</feature>
<evidence type="ECO:0000313" key="2">
    <source>
        <dbReference type="EMBL" id="MBH9579627.1"/>
    </source>
</evidence>
<reference evidence="2" key="1">
    <citation type="submission" date="2020-12" db="EMBL/GenBank/DDBJ databases">
        <title>The genome sequence of Inhella sp. 1Y17.</title>
        <authorList>
            <person name="Liu Y."/>
        </authorList>
    </citation>
    <scope>NUCLEOTIDE SEQUENCE</scope>
    <source>
        <strain evidence="2">1Y17</strain>
    </source>
</reference>
<dbReference type="RefSeq" id="WP_198113574.1">
    <property type="nucleotide sequence ID" value="NZ_JAEDAK010000027.1"/>
</dbReference>
<dbReference type="EMBL" id="JAEDAK010000027">
    <property type="protein sequence ID" value="MBH9579627.1"/>
    <property type="molecule type" value="Genomic_DNA"/>
</dbReference>
<feature type="chain" id="PRO_5036921751" evidence="1">
    <location>
        <begin position="22"/>
        <end position="261"/>
    </location>
</feature>
<keyword evidence="1" id="KW-0732">Signal</keyword>
<name>A0A931JA55_9BURK</name>
<accession>A0A931JA55</accession>
<proteinExistence type="predicted"/>
<dbReference type="Proteomes" id="UP000613266">
    <property type="component" value="Unassembled WGS sequence"/>
</dbReference>
<dbReference type="AlphaFoldDB" id="A0A931JA55"/>
<protein>
    <submittedName>
        <fullName evidence="2">Transporter</fullName>
    </submittedName>
</protein>
<gene>
    <name evidence="2" type="ORF">I7X39_22255</name>
</gene>